<reference evidence="7 8" key="1">
    <citation type="submission" date="2018-04" db="EMBL/GenBank/DDBJ databases">
        <authorList>
            <person name="Zhang X."/>
            <person name="Yuan J."/>
            <person name="Li F."/>
            <person name="Xiang J."/>
        </authorList>
    </citation>
    <scope>NUCLEOTIDE SEQUENCE [LARGE SCALE GENOMIC DNA]</scope>
    <source>
        <tissue evidence="7">Muscle</tissue>
    </source>
</reference>
<dbReference type="OrthoDB" id="338850at2759"/>
<evidence type="ECO:0000313" key="7">
    <source>
        <dbReference type="EMBL" id="ROT82228.1"/>
    </source>
</evidence>
<dbReference type="Gene3D" id="3.30.390.110">
    <property type="match status" value="1"/>
</dbReference>
<dbReference type="PANTHER" id="PTHR10544">
    <property type="entry name" value="60S RIBOSOMAL PROTEIN L28"/>
    <property type="match status" value="1"/>
</dbReference>
<dbReference type="AlphaFoldDB" id="A0A3R7MP37"/>
<dbReference type="InterPro" id="IPR029004">
    <property type="entry name" value="Ribosomal_eL28/Mak16"/>
</dbReference>
<protein>
    <recommendedName>
        <fullName evidence="4">Large ribosomal subunit protein eL28</fullName>
    </recommendedName>
    <alternativeName>
        <fullName evidence="5">60S ribosomal protein L28</fullName>
    </alternativeName>
</protein>
<dbReference type="FunFam" id="3.30.390.110:FF:000002">
    <property type="entry name" value="60S ribosomal protein L28"/>
    <property type="match status" value="1"/>
</dbReference>
<name>A0A3R7MP37_PENVA</name>
<gene>
    <name evidence="7" type="ORF">C7M84_024610</name>
</gene>
<dbReference type="GO" id="GO:0005840">
    <property type="term" value="C:ribosome"/>
    <property type="evidence" value="ECO:0007669"/>
    <property type="project" value="UniProtKB-KW"/>
</dbReference>
<dbReference type="EMBL" id="QCYY01000856">
    <property type="protein sequence ID" value="ROT82228.1"/>
    <property type="molecule type" value="Genomic_DNA"/>
</dbReference>
<evidence type="ECO:0000313" key="8">
    <source>
        <dbReference type="Proteomes" id="UP000283509"/>
    </source>
</evidence>
<sequence>MSADLCWQIIRNNHAYLVKRRDIKKPFSSETNNLRNVNSPRYNGFCRNRLIGIEPASDGKGIVLAFKTRRYKNQPAKNMVKTTIKSGPRRALNSIRRFIRFNHYRGDLKMAALRRASAILRSQRAQPFKKVRRVKRHIIKKTE</sequence>
<evidence type="ECO:0000256" key="3">
    <source>
        <dbReference type="ARBA" id="ARBA00023274"/>
    </source>
</evidence>
<evidence type="ECO:0000256" key="5">
    <source>
        <dbReference type="ARBA" id="ARBA00035330"/>
    </source>
</evidence>
<keyword evidence="8" id="KW-1185">Reference proteome</keyword>
<dbReference type="Proteomes" id="UP000283509">
    <property type="component" value="Unassembled WGS sequence"/>
</dbReference>
<evidence type="ECO:0000259" key="6">
    <source>
        <dbReference type="Pfam" id="PF01778"/>
    </source>
</evidence>
<comment type="similarity">
    <text evidence="1">Belongs to the eukaryotic ribosomal protein eL28 family.</text>
</comment>
<dbReference type="Pfam" id="PF01778">
    <property type="entry name" value="Ribosomal_L28e"/>
    <property type="match status" value="1"/>
</dbReference>
<dbReference type="GO" id="GO:0006412">
    <property type="term" value="P:translation"/>
    <property type="evidence" value="ECO:0007669"/>
    <property type="project" value="InterPro"/>
</dbReference>
<evidence type="ECO:0000256" key="4">
    <source>
        <dbReference type="ARBA" id="ARBA00035223"/>
    </source>
</evidence>
<comment type="caution">
    <text evidence="7">The sequence shown here is derived from an EMBL/GenBank/DDBJ whole genome shotgun (WGS) entry which is preliminary data.</text>
</comment>
<organism evidence="7 8">
    <name type="scientific">Penaeus vannamei</name>
    <name type="common">Whiteleg shrimp</name>
    <name type="synonym">Litopenaeus vannamei</name>
    <dbReference type="NCBI Taxonomy" id="6689"/>
    <lineage>
        <taxon>Eukaryota</taxon>
        <taxon>Metazoa</taxon>
        <taxon>Ecdysozoa</taxon>
        <taxon>Arthropoda</taxon>
        <taxon>Crustacea</taxon>
        <taxon>Multicrustacea</taxon>
        <taxon>Malacostraca</taxon>
        <taxon>Eumalacostraca</taxon>
        <taxon>Eucarida</taxon>
        <taxon>Decapoda</taxon>
        <taxon>Dendrobranchiata</taxon>
        <taxon>Penaeoidea</taxon>
        <taxon>Penaeidae</taxon>
        <taxon>Penaeus</taxon>
    </lineage>
</organism>
<accession>A0A3R7MP37</accession>
<feature type="domain" description="Ribosomal eL28/Mak16" evidence="6">
    <location>
        <begin position="5"/>
        <end position="122"/>
    </location>
</feature>
<dbReference type="STRING" id="6689.A0A3R7MP37"/>
<dbReference type="GO" id="GO:0003735">
    <property type="term" value="F:structural constituent of ribosome"/>
    <property type="evidence" value="ECO:0007669"/>
    <property type="project" value="InterPro"/>
</dbReference>
<keyword evidence="3" id="KW-0687">Ribonucleoprotein</keyword>
<keyword evidence="2 7" id="KW-0689">Ribosomal protein</keyword>
<evidence type="ECO:0000256" key="1">
    <source>
        <dbReference type="ARBA" id="ARBA00007926"/>
    </source>
</evidence>
<dbReference type="InterPro" id="IPR002672">
    <property type="entry name" value="Ribosomal_eL28"/>
</dbReference>
<proteinExistence type="inferred from homology"/>
<evidence type="ECO:0000256" key="2">
    <source>
        <dbReference type="ARBA" id="ARBA00022980"/>
    </source>
</evidence>
<dbReference type="GO" id="GO:1990904">
    <property type="term" value="C:ribonucleoprotein complex"/>
    <property type="evidence" value="ECO:0007669"/>
    <property type="project" value="UniProtKB-KW"/>
</dbReference>
<reference evidence="7 8" key="2">
    <citation type="submission" date="2019-01" db="EMBL/GenBank/DDBJ databases">
        <title>The decoding of complex shrimp genome reveals the adaptation for benthos swimmer, frequently molting mechanism and breeding impact on genome.</title>
        <authorList>
            <person name="Sun Y."/>
            <person name="Gao Y."/>
            <person name="Yu Y."/>
        </authorList>
    </citation>
    <scope>NUCLEOTIDE SEQUENCE [LARGE SCALE GENOMIC DNA]</scope>
    <source>
        <tissue evidence="7">Muscle</tissue>
    </source>
</reference>